<proteinExistence type="inferred from homology"/>
<feature type="domain" description="Carbohydrate kinase FGGY C-terminal" evidence="5">
    <location>
        <begin position="341"/>
        <end position="432"/>
    </location>
</feature>
<gene>
    <name evidence="6" type="ORF">SAMN04488561_3279</name>
</gene>
<keyword evidence="7" id="KW-1185">Reference proteome</keyword>
<keyword evidence="2" id="KW-0808">Transferase</keyword>
<dbReference type="STRING" id="561176.SAMN04488561_3279"/>
<reference evidence="7" key="1">
    <citation type="submission" date="2016-10" db="EMBL/GenBank/DDBJ databases">
        <authorList>
            <person name="Varghese N."/>
            <person name="Submissions S."/>
        </authorList>
    </citation>
    <scope>NUCLEOTIDE SEQUENCE [LARGE SCALE GENOMIC DNA]</scope>
    <source>
        <strain evidence="7">DSM 45237</strain>
    </source>
</reference>
<evidence type="ECO:0000313" key="6">
    <source>
        <dbReference type="EMBL" id="SEE90496.1"/>
    </source>
</evidence>
<comment type="similarity">
    <text evidence="1">Belongs to the FGGY kinase family.</text>
</comment>
<dbReference type="RefSeq" id="WP_069111669.1">
    <property type="nucleotide sequence ID" value="NZ_FNUC01000003.1"/>
</dbReference>
<accession>A0A1H5MMG3</accession>
<dbReference type="PANTHER" id="PTHR43095">
    <property type="entry name" value="SUGAR KINASE"/>
    <property type="match status" value="1"/>
</dbReference>
<keyword evidence="3 6" id="KW-0418">Kinase</keyword>
<dbReference type="GO" id="GO:0005975">
    <property type="term" value="P:carbohydrate metabolic process"/>
    <property type="evidence" value="ECO:0007669"/>
    <property type="project" value="InterPro"/>
</dbReference>
<sequence>MTGVLVGVDAGTTTVKAVAHTLTGRALGSGRRPTPWRERSGVVRMDADELTAAALGAIGDALSGVSGDVIGVGVTGMAESGVLVDVAGRALTPILAWYDERPDAVLPDVRADVGGDDAFTTRTGLPLSTRCTAVKTRWLADQDLVDGAPAGWATVPELLVARLGGSFVNELSLAARTGWLDVHERRWLPGHVAASGVRLSLPEPVPAGAPAGRADPGGRLAGAVLTVGGHDHLCAAVGAGATRPGDVLNSLGTGEAMVRQAVRAVGPAATVAAVRAGVTVGCHVFPGTQSLFTGLGSGLALRRFLRLLGVAEDDHEARRDLDAAALALAPDPVPIGVADVAGAVATLTGIPAEPSPAMVWRAALDAVMRRGRAALDVMASVTGPHTRVVAVGGWLRGDAVVATKRAALGDVLIPPVAEAAARGAALFAGLAAGRYDSIDDLPDPTDQQEANR</sequence>
<dbReference type="InterPro" id="IPR050406">
    <property type="entry name" value="FGGY_Carb_Kinase"/>
</dbReference>
<dbReference type="Pfam" id="PF00370">
    <property type="entry name" value="FGGY_N"/>
    <property type="match status" value="1"/>
</dbReference>
<protein>
    <submittedName>
        <fullName evidence="6">Sugar (Pentulose or hexulose) kinase</fullName>
    </submittedName>
</protein>
<evidence type="ECO:0000313" key="7">
    <source>
        <dbReference type="Proteomes" id="UP000181980"/>
    </source>
</evidence>
<dbReference type="EMBL" id="FNUC01000003">
    <property type="protein sequence ID" value="SEE90496.1"/>
    <property type="molecule type" value="Genomic_DNA"/>
</dbReference>
<dbReference type="InterPro" id="IPR018484">
    <property type="entry name" value="FGGY_N"/>
</dbReference>
<dbReference type="InterPro" id="IPR018485">
    <property type="entry name" value="FGGY_C"/>
</dbReference>
<evidence type="ECO:0000256" key="3">
    <source>
        <dbReference type="ARBA" id="ARBA00022777"/>
    </source>
</evidence>
<organism evidence="6 7">
    <name type="scientific">Jiangella alba</name>
    <dbReference type="NCBI Taxonomy" id="561176"/>
    <lineage>
        <taxon>Bacteria</taxon>
        <taxon>Bacillati</taxon>
        <taxon>Actinomycetota</taxon>
        <taxon>Actinomycetes</taxon>
        <taxon>Jiangellales</taxon>
        <taxon>Jiangellaceae</taxon>
        <taxon>Jiangella</taxon>
    </lineage>
</organism>
<evidence type="ECO:0000259" key="4">
    <source>
        <dbReference type="Pfam" id="PF00370"/>
    </source>
</evidence>
<name>A0A1H5MMG3_9ACTN</name>
<evidence type="ECO:0000256" key="1">
    <source>
        <dbReference type="ARBA" id="ARBA00009156"/>
    </source>
</evidence>
<dbReference type="Proteomes" id="UP000181980">
    <property type="component" value="Unassembled WGS sequence"/>
</dbReference>
<dbReference type="SUPFAM" id="SSF53067">
    <property type="entry name" value="Actin-like ATPase domain"/>
    <property type="match status" value="2"/>
</dbReference>
<dbReference type="OrthoDB" id="9782710at2"/>
<dbReference type="AlphaFoldDB" id="A0A1H5MMG3"/>
<dbReference type="Gene3D" id="3.30.420.40">
    <property type="match status" value="2"/>
</dbReference>
<dbReference type="PIRSF" id="PIRSF000538">
    <property type="entry name" value="GlpK"/>
    <property type="match status" value="1"/>
</dbReference>
<evidence type="ECO:0000259" key="5">
    <source>
        <dbReference type="Pfam" id="PF02782"/>
    </source>
</evidence>
<dbReference type="GO" id="GO:0016301">
    <property type="term" value="F:kinase activity"/>
    <property type="evidence" value="ECO:0007669"/>
    <property type="project" value="UniProtKB-KW"/>
</dbReference>
<dbReference type="Pfam" id="PF02782">
    <property type="entry name" value="FGGY_C"/>
    <property type="match status" value="1"/>
</dbReference>
<dbReference type="PANTHER" id="PTHR43095:SF2">
    <property type="entry name" value="GLUCONOKINASE"/>
    <property type="match status" value="1"/>
</dbReference>
<dbReference type="InterPro" id="IPR043129">
    <property type="entry name" value="ATPase_NBD"/>
</dbReference>
<dbReference type="CDD" id="cd07773">
    <property type="entry name" value="ASKHA_NBD_FGGY_FK"/>
    <property type="match status" value="1"/>
</dbReference>
<dbReference type="InterPro" id="IPR000577">
    <property type="entry name" value="Carb_kinase_FGGY"/>
</dbReference>
<feature type="domain" description="Carbohydrate kinase FGGY N-terminal" evidence="4">
    <location>
        <begin position="5"/>
        <end position="238"/>
    </location>
</feature>
<evidence type="ECO:0000256" key="2">
    <source>
        <dbReference type="ARBA" id="ARBA00022679"/>
    </source>
</evidence>